<comment type="caution">
    <text evidence="1">The sequence shown here is derived from an EMBL/GenBank/DDBJ whole genome shotgun (WGS) entry which is preliminary data.</text>
</comment>
<organism evidence="1 2">
    <name type="scientific">Bacteroides eggerthii</name>
    <dbReference type="NCBI Taxonomy" id="28111"/>
    <lineage>
        <taxon>Bacteria</taxon>
        <taxon>Pseudomonadati</taxon>
        <taxon>Bacteroidota</taxon>
        <taxon>Bacteroidia</taxon>
        <taxon>Bacteroidales</taxon>
        <taxon>Bacteroidaceae</taxon>
        <taxon>Bacteroides</taxon>
    </lineage>
</organism>
<sequence>MLLLIKNRQPGSPRATTIFYSSISFRATEKKKNSNKKRTFMKTFEGTYTIKWGKNTTLDIRPITFDCMSKEELRKEQQRIVAAFSEGDDKESPFYQKWHDSFIPPHSVQFNMNERK</sequence>
<dbReference type="Proteomes" id="UP000291917">
    <property type="component" value="Unassembled WGS sequence"/>
</dbReference>
<dbReference type="EMBL" id="RCXL01000026">
    <property type="protein sequence ID" value="RYT70674.1"/>
    <property type="molecule type" value="Genomic_DNA"/>
</dbReference>
<name>A0A4Q5GQ70_9BACE</name>
<dbReference type="AlphaFoldDB" id="A0A4Q5GQ70"/>
<evidence type="ECO:0000313" key="1">
    <source>
        <dbReference type="EMBL" id="RYT70674.1"/>
    </source>
</evidence>
<evidence type="ECO:0000313" key="2">
    <source>
        <dbReference type="Proteomes" id="UP000291917"/>
    </source>
</evidence>
<proteinExistence type="predicted"/>
<reference evidence="1 2" key="1">
    <citation type="journal article" date="2019" name="Science, e1252229">
        <title>Invertible promoters mediate bacterial phase variation, antibiotic resistance, and host adaptation in the gut.</title>
        <authorList>
            <person name="Jiang X."/>
            <person name="Hall A.B."/>
            <person name="Arthur T.D."/>
            <person name="Plichta D.R."/>
            <person name="Covington C.T."/>
            <person name="Poyet M."/>
            <person name="Crothers J."/>
            <person name="Moses P.L."/>
            <person name="Tolonen A.C."/>
            <person name="Vlamakis H."/>
            <person name="Alm E.J."/>
            <person name="Xavier R.J."/>
        </authorList>
    </citation>
    <scope>NUCLEOTIDE SEQUENCE [LARGE SCALE GENOMIC DNA]</scope>
    <source>
        <strain evidence="2">bj_0095</strain>
    </source>
</reference>
<accession>A0A4Q5GQ70</accession>
<protein>
    <submittedName>
        <fullName evidence="1">Uncharacterized protein</fullName>
    </submittedName>
</protein>
<gene>
    <name evidence="1" type="ORF">EAJ03_15165</name>
</gene>